<gene>
    <name evidence="3" type="ORF">FDF74_01630</name>
</gene>
<evidence type="ECO:0000313" key="3">
    <source>
        <dbReference type="EMBL" id="NEZ45908.1"/>
    </source>
</evidence>
<keyword evidence="3" id="KW-0966">Cell projection</keyword>
<dbReference type="GO" id="GO:0035438">
    <property type="term" value="F:cyclic-di-GMP binding"/>
    <property type="evidence" value="ECO:0007669"/>
    <property type="project" value="InterPro"/>
</dbReference>
<keyword evidence="4" id="KW-1185">Reference proteome</keyword>
<dbReference type="SUPFAM" id="SSF141371">
    <property type="entry name" value="PilZ domain-like"/>
    <property type="match status" value="1"/>
</dbReference>
<evidence type="ECO:0000259" key="1">
    <source>
        <dbReference type="Pfam" id="PF07238"/>
    </source>
</evidence>
<dbReference type="Pfam" id="PF07238">
    <property type="entry name" value="PilZ"/>
    <property type="match status" value="1"/>
</dbReference>
<dbReference type="AlphaFoldDB" id="A0A6M0R9N2"/>
<protein>
    <submittedName>
        <fullName evidence="3">Flagellar protein</fullName>
    </submittedName>
</protein>
<sequence>MNDNVEFHVNKKVEIEWEDGYYICTIQDVTEDNIYVNIPVKDGKYLPLHAREKVTALYFVKNYIFRFHTIVVGRKVDKILLIALKKPQKLVRVQRRNFVRISVVLKTSGALIKEIDDIHNIKEGILPNPQFDFFNMTILDLSGGGARISTEKDLELKQEIILNIPFKEETITVKGRIVRKCRDKGRSNIYGIKFLELEDKNRETIIRFIFSTMRKQVKRT</sequence>
<dbReference type="EMBL" id="SXDP01000001">
    <property type="protein sequence ID" value="NEZ45908.1"/>
    <property type="molecule type" value="Genomic_DNA"/>
</dbReference>
<dbReference type="OrthoDB" id="3493at2"/>
<feature type="domain" description="PilZ" evidence="1">
    <location>
        <begin position="125"/>
        <end position="210"/>
    </location>
</feature>
<dbReference type="Pfam" id="PF12945">
    <property type="entry name" value="PilZNR"/>
    <property type="match status" value="1"/>
</dbReference>
<dbReference type="RefSeq" id="WP_050607027.1">
    <property type="nucleotide sequence ID" value="NZ_CABKUB010000006.1"/>
</dbReference>
<organism evidence="3 4">
    <name type="scientific">Clostridium niameyense</name>
    <dbReference type="NCBI Taxonomy" id="1622073"/>
    <lineage>
        <taxon>Bacteria</taxon>
        <taxon>Bacillati</taxon>
        <taxon>Bacillota</taxon>
        <taxon>Clostridia</taxon>
        <taxon>Eubacteriales</taxon>
        <taxon>Clostridiaceae</taxon>
        <taxon>Clostridium</taxon>
    </lineage>
</organism>
<feature type="domain" description="Type III secretion system flagellar brake protein YcgR PilZN" evidence="2">
    <location>
        <begin position="9"/>
        <end position="87"/>
    </location>
</feature>
<dbReference type="InterPro" id="IPR009926">
    <property type="entry name" value="T3SS_YcgR_PilZN"/>
</dbReference>
<name>A0A6M0R9N2_9CLOT</name>
<dbReference type="Gene3D" id="2.40.10.220">
    <property type="entry name" value="predicted glycosyltransferase like domains"/>
    <property type="match status" value="1"/>
</dbReference>
<reference evidence="3 4" key="1">
    <citation type="submission" date="2019-04" db="EMBL/GenBank/DDBJ databases">
        <title>Genome sequencing of Clostridium botulinum Groups I-IV and Clostridium butyricum.</title>
        <authorList>
            <person name="Brunt J."/>
            <person name="Van Vliet A.H.M."/>
            <person name="Stringer S.C."/>
            <person name="Carter A.T."/>
            <person name="Peck M.W."/>
        </authorList>
    </citation>
    <scope>NUCLEOTIDE SEQUENCE [LARGE SCALE GENOMIC DNA]</scope>
    <source>
        <strain evidence="3 4">IFR 18/094</strain>
    </source>
</reference>
<proteinExistence type="predicted"/>
<keyword evidence="3" id="KW-0969">Cilium</keyword>
<evidence type="ECO:0000313" key="4">
    <source>
        <dbReference type="Proteomes" id="UP000473885"/>
    </source>
</evidence>
<dbReference type="Proteomes" id="UP000473885">
    <property type="component" value="Unassembled WGS sequence"/>
</dbReference>
<comment type="caution">
    <text evidence="3">The sequence shown here is derived from an EMBL/GenBank/DDBJ whole genome shotgun (WGS) entry which is preliminary data.</text>
</comment>
<keyword evidence="3" id="KW-0282">Flagellum</keyword>
<dbReference type="InterPro" id="IPR009875">
    <property type="entry name" value="PilZ_domain"/>
</dbReference>
<evidence type="ECO:0000259" key="2">
    <source>
        <dbReference type="Pfam" id="PF12945"/>
    </source>
</evidence>
<accession>A0A6M0R9N2</accession>